<evidence type="ECO:0000313" key="3">
    <source>
        <dbReference type="EMBL" id="EGR96625.1"/>
    </source>
</evidence>
<dbReference type="eggNOG" id="COG3250">
    <property type="taxonomic scope" value="Bacteria"/>
</dbReference>
<dbReference type="InterPro" id="IPR008979">
    <property type="entry name" value="Galactose-bd-like_sf"/>
</dbReference>
<dbReference type="GO" id="GO:0019391">
    <property type="term" value="P:glucuronoside catabolic process"/>
    <property type="evidence" value="ECO:0007669"/>
    <property type="project" value="TreeGrafter"/>
</dbReference>
<dbReference type="GO" id="GO:0030246">
    <property type="term" value="F:carbohydrate binding"/>
    <property type="evidence" value="ECO:0007669"/>
    <property type="project" value="TreeGrafter"/>
</dbReference>
<dbReference type="EMBL" id="AFUN01000035">
    <property type="protein sequence ID" value="EGR96625.1"/>
    <property type="molecule type" value="Genomic_DNA"/>
</dbReference>
<gene>
    <name evidence="3" type="ORF">HMPREF1162_1418</name>
</gene>
<proteinExistence type="inferred from homology"/>
<evidence type="ECO:0000259" key="2">
    <source>
        <dbReference type="Pfam" id="PF02837"/>
    </source>
</evidence>
<dbReference type="Gene3D" id="2.60.120.260">
    <property type="entry name" value="Galactose-binding domain-like"/>
    <property type="match status" value="1"/>
</dbReference>
<dbReference type="InterPro" id="IPR006104">
    <property type="entry name" value="Glyco_hydro_2_N"/>
</dbReference>
<dbReference type="Proteomes" id="UP000007832">
    <property type="component" value="Unassembled WGS sequence"/>
</dbReference>
<keyword evidence="3" id="KW-0378">Hydrolase</keyword>
<sequence>MMLRPQDTATRDTKCLSGMWDFAFDPEDRGQTERWFTQLLPERTEMAVPASYQDLSTDPATRDYVGPVWYQREVRIPRGWVGNRVVVHFESATHAATVWINDIEVVSHVGGYLPFEVDITDHVRAGKKCRLTVRVDNRLSFQTIPPGIIVDSPEGPKQKYWHDFFNYAGIHRDVWLYSRPPSPR</sequence>
<comment type="caution">
    <text evidence="3">The sequence shown here is derived from an EMBL/GenBank/DDBJ whole genome shotgun (WGS) entry which is preliminary data.</text>
</comment>
<reference evidence="3 4" key="1">
    <citation type="submission" date="2011-07" db="EMBL/GenBank/DDBJ databases">
        <title>Genome Sequence of Propionibacterium acnes SK182B-JCVI.</title>
        <authorList>
            <person name="Durkin A.S."/>
            <person name="Madupu R."/>
            <person name="Hostetler J."/>
            <person name="Radune D."/>
            <person name="Torralba M."/>
            <person name="Methe B."/>
            <person name="Sutton G."/>
            <person name="Strausberg R.L."/>
            <person name="Nelson K.E."/>
        </authorList>
    </citation>
    <scope>NUCLEOTIDE SEQUENCE [LARGE SCALE GENOMIC DNA]</scope>
    <source>
        <strain evidence="3 4">SK182B-JCVI</strain>
    </source>
</reference>
<name>F9NWQ0_9ACTN</name>
<organism evidence="3 4">
    <name type="scientific">[Propionibacterium] namnetense SK182B-JCVI</name>
    <dbReference type="NCBI Taxonomy" id="1051006"/>
    <lineage>
        <taxon>Bacteria</taxon>
        <taxon>Bacillati</taxon>
        <taxon>Actinomycetota</taxon>
        <taxon>Actinomycetes</taxon>
        <taxon>Propionibacteriales</taxon>
        <taxon>Propionibacteriaceae</taxon>
        <taxon>Cutibacterium</taxon>
    </lineage>
</organism>
<dbReference type="PANTHER" id="PTHR10066">
    <property type="entry name" value="BETA-GLUCURONIDASE"/>
    <property type="match status" value="1"/>
</dbReference>
<protein>
    <submittedName>
        <fullName evidence="3">Glycosyl hydrolase family 2, sugar binding domain protein</fullName>
    </submittedName>
</protein>
<dbReference type="PATRIC" id="fig|1051006.4.peg.1607"/>
<evidence type="ECO:0000256" key="1">
    <source>
        <dbReference type="ARBA" id="ARBA00007401"/>
    </source>
</evidence>
<dbReference type="AlphaFoldDB" id="F9NWQ0"/>
<dbReference type="GO" id="GO:0005975">
    <property type="term" value="P:carbohydrate metabolic process"/>
    <property type="evidence" value="ECO:0007669"/>
    <property type="project" value="InterPro"/>
</dbReference>
<dbReference type="FunFam" id="2.60.120.260:FF:000027">
    <property type="entry name" value="Beta-glucuronidase"/>
    <property type="match status" value="1"/>
</dbReference>
<dbReference type="Pfam" id="PF02837">
    <property type="entry name" value="Glyco_hydro_2_N"/>
    <property type="match status" value="1"/>
</dbReference>
<comment type="similarity">
    <text evidence="1">Belongs to the glycosyl hydrolase 2 family.</text>
</comment>
<dbReference type="PANTHER" id="PTHR10066:SF67">
    <property type="entry name" value="BETA-GLUCURONIDASE"/>
    <property type="match status" value="1"/>
</dbReference>
<accession>F9NWQ0</accession>
<evidence type="ECO:0000313" key="4">
    <source>
        <dbReference type="Proteomes" id="UP000007832"/>
    </source>
</evidence>
<dbReference type="SUPFAM" id="SSF49785">
    <property type="entry name" value="Galactose-binding domain-like"/>
    <property type="match status" value="1"/>
</dbReference>
<dbReference type="GO" id="GO:0004566">
    <property type="term" value="F:beta-glucuronidase activity"/>
    <property type="evidence" value="ECO:0007669"/>
    <property type="project" value="TreeGrafter"/>
</dbReference>
<feature type="domain" description="Glycosyl hydrolases family 2 sugar binding" evidence="2">
    <location>
        <begin position="14"/>
        <end position="180"/>
    </location>
</feature>